<reference evidence="1 2" key="1">
    <citation type="submission" date="2019-12" db="EMBL/GenBank/DDBJ databases">
        <title>Spirosoma sp. HMF4905 genome sequencing and assembly.</title>
        <authorList>
            <person name="Kang H."/>
            <person name="Cha I."/>
            <person name="Kim H."/>
            <person name="Joh K."/>
        </authorList>
    </citation>
    <scope>NUCLEOTIDE SEQUENCE [LARGE SCALE GENOMIC DNA]</scope>
    <source>
        <strain evidence="1 2">HMF4905</strain>
    </source>
</reference>
<proteinExistence type="predicted"/>
<protein>
    <submittedName>
        <fullName evidence="1">Tetratricopeptide repeat protein</fullName>
    </submittedName>
</protein>
<comment type="caution">
    <text evidence="1">The sequence shown here is derived from an EMBL/GenBank/DDBJ whole genome shotgun (WGS) entry which is preliminary data.</text>
</comment>
<accession>A0A7K1SRB3</accession>
<name>A0A7K1SRB3_9BACT</name>
<dbReference type="EMBL" id="WPIN01000039">
    <property type="protein sequence ID" value="MVM36317.1"/>
    <property type="molecule type" value="Genomic_DNA"/>
</dbReference>
<dbReference type="Pfam" id="PF13424">
    <property type="entry name" value="TPR_12"/>
    <property type="match status" value="1"/>
</dbReference>
<sequence length="128" mass="14887">MRSEDRRVYTSLKDVDQALIYLKRSQLVARKRNDKAQLGASLTRIGELYEQKQQPDKAINAFKQALPYVHNLREDWVIRIEAHLRAVMPKKASTNRPYATPGEHWPRCEPQRTYSTTLRASSIPPGWL</sequence>
<organism evidence="1 2">
    <name type="scientific">Spirosoma arboris</name>
    <dbReference type="NCBI Taxonomy" id="2682092"/>
    <lineage>
        <taxon>Bacteria</taxon>
        <taxon>Pseudomonadati</taxon>
        <taxon>Bacteroidota</taxon>
        <taxon>Cytophagia</taxon>
        <taxon>Cytophagales</taxon>
        <taxon>Cytophagaceae</taxon>
        <taxon>Spirosoma</taxon>
    </lineage>
</organism>
<dbReference type="AlphaFoldDB" id="A0A7K1SRB3"/>
<dbReference type="InterPro" id="IPR011990">
    <property type="entry name" value="TPR-like_helical_dom_sf"/>
</dbReference>
<gene>
    <name evidence="1" type="ORF">GO755_40310</name>
</gene>
<evidence type="ECO:0000313" key="2">
    <source>
        <dbReference type="Proteomes" id="UP000436006"/>
    </source>
</evidence>
<keyword evidence="2" id="KW-1185">Reference proteome</keyword>
<evidence type="ECO:0000313" key="1">
    <source>
        <dbReference type="EMBL" id="MVM36317.1"/>
    </source>
</evidence>
<dbReference type="Proteomes" id="UP000436006">
    <property type="component" value="Unassembled WGS sequence"/>
</dbReference>
<dbReference type="RefSeq" id="WP_317166055.1">
    <property type="nucleotide sequence ID" value="NZ_WPIN01000039.1"/>
</dbReference>
<dbReference type="SUPFAM" id="SSF48452">
    <property type="entry name" value="TPR-like"/>
    <property type="match status" value="1"/>
</dbReference>
<dbReference type="Gene3D" id="1.25.40.10">
    <property type="entry name" value="Tetratricopeptide repeat domain"/>
    <property type="match status" value="1"/>
</dbReference>